<reference evidence="2 3" key="1">
    <citation type="journal article" date="2021" name="Elife">
        <title>Chloroplast acquisition without the gene transfer in kleptoplastic sea slugs, Plakobranchus ocellatus.</title>
        <authorList>
            <person name="Maeda T."/>
            <person name="Takahashi S."/>
            <person name="Yoshida T."/>
            <person name="Shimamura S."/>
            <person name="Takaki Y."/>
            <person name="Nagai Y."/>
            <person name="Toyoda A."/>
            <person name="Suzuki Y."/>
            <person name="Arimoto A."/>
            <person name="Ishii H."/>
            <person name="Satoh N."/>
            <person name="Nishiyama T."/>
            <person name="Hasebe M."/>
            <person name="Maruyama T."/>
            <person name="Minagawa J."/>
            <person name="Obokata J."/>
            <person name="Shigenobu S."/>
        </authorList>
    </citation>
    <scope>NUCLEOTIDE SEQUENCE [LARGE SCALE GENOMIC DNA]</scope>
</reference>
<evidence type="ECO:0000313" key="2">
    <source>
        <dbReference type="EMBL" id="GFS23146.1"/>
    </source>
</evidence>
<evidence type="ECO:0000313" key="3">
    <source>
        <dbReference type="Proteomes" id="UP000762676"/>
    </source>
</evidence>
<keyword evidence="3" id="KW-1185">Reference proteome</keyword>
<proteinExistence type="predicted"/>
<evidence type="ECO:0008006" key="4">
    <source>
        <dbReference type="Google" id="ProtNLM"/>
    </source>
</evidence>
<evidence type="ECO:0000256" key="1">
    <source>
        <dbReference type="SAM" id="MobiDB-lite"/>
    </source>
</evidence>
<protein>
    <recommendedName>
        <fullName evidence="4">4Fe-4S ferredoxin-type domain-containing protein</fullName>
    </recommendedName>
</protein>
<dbReference type="EMBL" id="BMAT01006964">
    <property type="protein sequence ID" value="GFS23146.1"/>
    <property type="molecule type" value="Genomic_DNA"/>
</dbReference>
<accession>A0AAV4JLD9</accession>
<dbReference type="AlphaFoldDB" id="A0AAV4JLD9"/>
<organism evidence="2 3">
    <name type="scientific">Elysia marginata</name>
    <dbReference type="NCBI Taxonomy" id="1093978"/>
    <lineage>
        <taxon>Eukaryota</taxon>
        <taxon>Metazoa</taxon>
        <taxon>Spiralia</taxon>
        <taxon>Lophotrochozoa</taxon>
        <taxon>Mollusca</taxon>
        <taxon>Gastropoda</taxon>
        <taxon>Heterobranchia</taxon>
        <taxon>Euthyneura</taxon>
        <taxon>Panpulmonata</taxon>
        <taxon>Sacoglossa</taxon>
        <taxon>Placobranchoidea</taxon>
        <taxon>Plakobranchidae</taxon>
        <taxon>Elysia</taxon>
    </lineage>
</organism>
<feature type="region of interest" description="Disordered" evidence="1">
    <location>
        <begin position="68"/>
        <end position="95"/>
    </location>
</feature>
<gene>
    <name evidence="2" type="ORF">ElyMa_003381600</name>
</gene>
<comment type="caution">
    <text evidence="2">The sequence shown here is derived from an EMBL/GenBank/DDBJ whole genome shotgun (WGS) entry which is preliminary data.</text>
</comment>
<name>A0AAV4JLD9_9GAST</name>
<feature type="compositionally biased region" description="Low complexity" evidence="1">
    <location>
        <begin position="74"/>
        <end position="87"/>
    </location>
</feature>
<sequence length="95" mass="10682">MKEKKKRKEKKNEEEEEEKVVIVIVAIAAAAKCSFCKDCVSCVYRCGTAGYQKFFKVINQLMLPPPSLFRPGRTSRTPQTQSRQTSQAILSLVVG</sequence>
<dbReference type="Proteomes" id="UP000762676">
    <property type="component" value="Unassembled WGS sequence"/>
</dbReference>